<accession>A0A024QFD9</accession>
<evidence type="ECO:0000313" key="2">
    <source>
        <dbReference type="Proteomes" id="UP000028875"/>
    </source>
</evidence>
<organism evidence="1 2">
    <name type="scientific">Virgibacillus massiliensis</name>
    <dbReference type="NCBI Taxonomy" id="1462526"/>
    <lineage>
        <taxon>Bacteria</taxon>
        <taxon>Bacillati</taxon>
        <taxon>Bacillota</taxon>
        <taxon>Bacilli</taxon>
        <taxon>Bacillales</taxon>
        <taxon>Bacillaceae</taxon>
        <taxon>Virgibacillus</taxon>
    </lineage>
</organism>
<dbReference type="OrthoDB" id="9790035at2"/>
<dbReference type="Gene3D" id="3.50.50.60">
    <property type="entry name" value="FAD/NAD(P)-binding domain"/>
    <property type="match status" value="1"/>
</dbReference>
<protein>
    <submittedName>
        <fullName evidence="1">Putative epoxidase LasC</fullName>
    </submittedName>
</protein>
<dbReference type="RefSeq" id="WP_038245872.1">
    <property type="nucleotide sequence ID" value="NZ_BNER01000009.1"/>
</dbReference>
<comment type="caution">
    <text evidence="1">The sequence shown here is derived from an EMBL/GenBank/DDBJ whole genome shotgun (WGS) entry which is preliminary data.</text>
</comment>
<evidence type="ECO:0000313" key="1">
    <source>
        <dbReference type="EMBL" id="CDQ41263.1"/>
    </source>
</evidence>
<dbReference type="SUPFAM" id="SSF51905">
    <property type="entry name" value="FAD/NAD(P)-binding domain"/>
    <property type="match status" value="1"/>
</dbReference>
<dbReference type="InterPro" id="IPR036188">
    <property type="entry name" value="FAD/NAD-bd_sf"/>
</dbReference>
<dbReference type="STRING" id="1462526.BN990_03622"/>
<gene>
    <name evidence="1" type="ORF">BN990_03622</name>
</gene>
<dbReference type="PANTHER" id="PTHR43422:SF3">
    <property type="entry name" value="THIAMINE THIAZOLE SYNTHASE"/>
    <property type="match status" value="1"/>
</dbReference>
<dbReference type="AlphaFoldDB" id="A0A024QFD9"/>
<name>A0A024QFD9_9BACI</name>
<dbReference type="eggNOG" id="COG0654">
    <property type="taxonomic scope" value="Bacteria"/>
</dbReference>
<keyword evidence="2" id="KW-1185">Reference proteome</keyword>
<reference evidence="1 2" key="1">
    <citation type="submission" date="2014-03" db="EMBL/GenBank/DDBJ databases">
        <authorList>
            <person name="Urmite Genomes U."/>
        </authorList>
    </citation>
    <scope>NUCLEOTIDE SEQUENCE [LARGE SCALE GENOMIC DNA]</scope>
    <source>
        <strain evidence="1 2">Vm-5</strain>
    </source>
</reference>
<sequence>MLERAIIIGGSIAGKLAAKALSTSFREVIILETGPRWDEKTPRKRVPQTYHPHVLLKGGEEAIEELFPRFLDELIADGGIITNFTRDLKWHHFGAWKQRFTGELVMVQQSRPMLEWHLQQRINNIANIETKYGMRVDRLLANSRYNQVIGVNVRSLQTNEEENMTADLVVDASGFGSNVMNWLKPFRVNVVEEKVAIKLFYATRYFRLHHHEELDWCNMLISPSFPENPYGAFIQTVEGERFSVTFSGYANEQPPKTENAFQAYAKKLPTSEVTKFLAKADPISKINIHKIPYQVRRRFDLVNLPAGLLVIGDAHCRFDPVFGQGISVAAMEALALQESLVETRTFNRKFGREFHRAIAKVIATPWDMATTEVLRHPDIKGDRSVILPFKQWYSRKVYELSAVDPEIYLRLVKVMNLMEPPTHLFHPSVGNAILTSKKQSRKV</sequence>
<proteinExistence type="predicted"/>
<reference evidence="2" key="2">
    <citation type="submission" date="2014-05" db="EMBL/GenBank/DDBJ databases">
        <title>Draft genome sequence of Virgibacillus massiliensis Vm-5.</title>
        <authorList>
            <person name="Khelaifia S."/>
            <person name="Croce O."/>
            <person name="Lagier J.C."/>
            <person name="Raoult D."/>
        </authorList>
    </citation>
    <scope>NUCLEOTIDE SEQUENCE [LARGE SCALE GENOMIC DNA]</scope>
    <source>
        <strain evidence="2">Vm-5</strain>
    </source>
</reference>
<dbReference type="Proteomes" id="UP000028875">
    <property type="component" value="Unassembled WGS sequence"/>
</dbReference>
<dbReference type="PANTHER" id="PTHR43422">
    <property type="entry name" value="THIAMINE THIAZOLE SYNTHASE"/>
    <property type="match status" value="1"/>
</dbReference>
<dbReference type="EMBL" id="CCDP010000002">
    <property type="protein sequence ID" value="CDQ41263.1"/>
    <property type="molecule type" value="Genomic_DNA"/>
</dbReference>